<reference evidence="2 3" key="1">
    <citation type="submission" date="2016-06" db="EMBL/GenBank/DDBJ databases">
        <authorList>
            <person name="Kjaerup R.B."/>
            <person name="Dalgaard T.S."/>
            <person name="Juul-Madsen H.R."/>
        </authorList>
    </citation>
    <scope>NUCLEOTIDE SEQUENCE [LARGE SCALE GENOMIC DNA]</scope>
    <source>
        <strain evidence="2 3">DSM 45626</strain>
    </source>
</reference>
<feature type="domain" description="DUF5753" evidence="1">
    <location>
        <begin position="1"/>
        <end position="128"/>
    </location>
</feature>
<protein>
    <recommendedName>
        <fullName evidence="1">DUF5753 domain-containing protein</fullName>
    </recommendedName>
</protein>
<organism evidence="2 3">
    <name type="scientific">Micromonospora haikouensis</name>
    <dbReference type="NCBI Taxonomy" id="686309"/>
    <lineage>
        <taxon>Bacteria</taxon>
        <taxon>Bacillati</taxon>
        <taxon>Actinomycetota</taxon>
        <taxon>Actinomycetes</taxon>
        <taxon>Micromonosporales</taxon>
        <taxon>Micromonosporaceae</taxon>
        <taxon>Micromonospora</taxon>
    </lineage>
</organism>
<dbReference type="Pfam" id="PF19054">
    <property type="entry name" value="DUF5753"/>
    <property type="match status" value="1"/>
</dbReference>
<accession>A0A1C4WTA1</accession>
<dbReference type="AlphaFoldDB" id="A0A1C4WTA1"/>
<dbReference type="InterPro" id="IPR043917">
    <property type="entry name" value="DUF5753"/>
</dbReference>
<dbReference type="EMBL" id="FMCW01000018">
    <property type="protein sequence ID" value="SCE99383.1"/>
    <property type="molecule type" value="Genomic_DNA"/>
</dbReference>
<evidence type="ECO:0000313" key="2">
    <source>
        <dbReference type="EMBL" id="SCE99383.1"/>
    </source>
</evidence>
<evidence type="ECO:0000313" key="3">
    <source>
        <dbReference type="Proteomes" id="UP000199375"/>
    </source>
</evidence>
<dbReference type="Proteomes" id="UP000199375">
    <property type="component" value="Unassembled WGS sequence"/>
</dbReference>
<evidence type="ECO:0000259" key="1">
    <source>
        <dbReference type="Pfam" id="PF19054"/>
    </source>
</evidence>
<sequence>MARQARFDGAHPLRVSALLSEGALRQQVGGPQVMRRQLDHLVRLATERPAQIEVRVLPFSAGAHPAFGGPFEILSFPSPRLPDLVWQEILTSIDIIDQSVRVTDYIVTFAETRELALGSDESVDLIRRIAKEMT</sequence>
<proteinExistence type="predicted"/>
<gene>
    <name evidence="2" type="ORF">GA0070558_11840</name>
</gene>
<name>A0A1C4WTA1_9ACTN</name>